<evidence type="ECO:0000313" key="2">
    <source>
        <dbReference type="Proteomes" id="UP000814033"/>
    </source>
</evidence>
<evidence type="ECO:0000313" key="1">
    <source>
        <dbReference type="EMBL" id="KAI0051816.1"/>
    </source>
</evidence>
<sequence>MSTDLENALAKIRPHTSSNLPHQKAPATLLHALEATLDEQKTERSPTAYFAGLLTTLDGTVQKERASGIGLGDGDMLPAELYLLALVAPFTPPPVIRGNLTTILALTSPLFPTLNEHAPPLRSQLGLYSPLLKALDRTQLDIQGVRQSFASILQLCLDPRPKVRRKAADVVKDVLSYPPSPLLQHPYADRVAGWVKSNLAEVASNVLPKVKHNKADMESAELAIHLLAFLRPVILKLPPSSLSALVPLLLSLPRLGNPFLSQSAYSILSDLLSTPPVEGEVDVIPEIPQILKAVLSSPPPKTDATLAPAWLSLLGNAMLAYKDAAPEASAAELGKVWKAVWTFLESSDSAIRKASSQSLELLAQSFTPTFVLPAVAEHGRAEAKSALGKIIIQTEKALDALAFARAMPELLSTLSALVANLRLRASPAAPTAAEVLLLPLMVKIAALRIEKDFEHKESADAVLGTAMTTMGPAVVLEAMPLNLEPSDRKAGLDPRAFLLPMLAQPHPSPLGHFLSYFVPLSERMFNLQEKAGEEGRASESKVWAVLIAQIWAGLPGYCWGCADLQVSFTPAFSQLLSQILYNQPELRPPVLRALKILVDSNTALASGDKTLIAKLPATCRLDGISADAASQNLAFLQAQAESWLAVLFNVFGSVSRDARGMVGDVISAWAGVAGEQAISQAYRKIVDIFKQNLVRPQQTRGPAEGGSVVAMTQDILLLVLPYLVPTDAAALFELSMSQEVLTNHDNGVQKRGYKTLCRLVESGKLGVAFDIEGVIKRLDAATEGIASAAKKDRLYLYAKLLPLIPSHALHIIPSLLPEAVLGTKEPSEKARSAAFELIVAMGHKMSEGGVVKRDLMDGMDEDEEMAGEAKASIEEYMTMIAAGLAGATPHMISATITAISRLVYEFRDSISLDMHTEIFSTILVFLKSANREIVKSALGFVKLAVTTLSEDLVRPQLSELVPALLGWSHDHKNHFKVKVRHIFERMVRRFGFQDVYACAGDEEAKKVLVNIKKRKDRAKKKRARAADEDDDEAPAPKKAVAGDAFEDVLYGSESELADSDDEEDESRTAKAGAVKHKGGEFSARLRMDDDQPMDLLSGAASRMTDAQKSRRRKPGQDASRFKTDDETGKMIIDDGSDSDAAPAGDAEAGAAYREAITSVDGFTRGRDGRVKFNKDTKKRRRDNAADDADVDVEMADADGGTQRKRRGSVKLGRDFKAKKAGGDIKKGGVDPFAYIPLGQAAKKGNKRDRIGVAGKR</sequence>
<name>A0ACB8S6U7_9AGAM</name>
<organism evidence="1 2">
    <name type="scientific">Auriscalpium vulgare</name>
    <dbReference type="NCBI Taxonomy" id="40419"/>
    <lineage>
        <taxon>Eukaryota</taxon>
        <taxon>Fungi</taxon>
        <taxon>Dikarya</taxon>
        <taxon>Basidiomycota</taxon>
        <taxon>Agaricomycotina</taxon>
        <taxon>Agaricomycetes</taxon>
        <taxon>Russulales</taxon>
        <taxon>Auriscalpiaceae</taxon>
        <taxon>Auriscalpium</taxon>
    </lineage>
</organism>
<comment type="caution">
    <text evidence="1">The sequence shown here is derived from an EMBL/GenBank/DDBJ whole genome shotgun (WGS) entry which is preliminary data.</text>
</comment>
<keyword evidence="2" id="KW-1185">Reference proteome</keyword>
<dbReference type="Proteomes" id="UP000814033">
    <property type="component" value="Unassembled WGS sequence"/>
</dbReference>
<reference evidence="1" key="2">
    <citation type="journal article" date="2022" name="New Phytol.">
        <title>Evolutionary transition to the ectomycorrhizal habit in the genomes of a hyperdiverse lineage of mushroom-forming fungi.</title>
        <authorList>
            <person name="Looney B."/>
            <person name="Miyauchi S."/>
            <person name="Morin E."/>
            <person name="Drula E."/>
            <person name="Courty P.E."/>
            <person name="Kohler A."/>
            <person name="Kuo A."/>
            <person name="LaButti K."/>
            <person name="Pangilinan J."/>
            <person name="Lipzen A."/>
            <person name="Riley R."/>
            <person name="Andreopoulos W."/>
            <person name="He G."/>
            <person name="Johnson J."/>
            <person name="Nolan M."/>
            <person name="Tritt A."/>
            <person name="Barry K.W."/>
            <person name="Grigoriev I.V."/>
            <person name="Nagy L.G."/>
            <person name="Hibbett D."/>
            <person name="Henrissat B."/>
            <person name="Matheny P.B."/>
            <person name="Labbe J."/>
            <person name="Martin F.M."/>
        </authorList>
    </citation>
    <scope>NUCLEOTIDE SEQUENCE</scope>
    <source>
        <strain evidence="1">FP105234-sp</strain>
    </source>
</reference>
<proteinExistence type="predicted"/>
<accession>A0ACB8S6U7</accession>
<protein>
    <submittedName>
        <fullName evidence="1">NUC173-domain-containing protein</fullName>
    </submittedName>
</protein>
<dbReference type="EMBL" id="MU275849">
    <property type="protein sequence ID" value="KAI0051816.1"/>
    <property type="molecule type" value="Genomic_DNA"/>
</dbReference>
<gene>
    <name evidence="1" type="ORF">FA95DRAFT_1675597</name>
</gene>
<reference evidence="1" key="1">
    <citation type="submission" date="2021-02" db="EMBL/GenBank/DDBJ databases">
        <authorList>
            <consortium name="DOE Joint Genome Institute"/>
            <person name="Ahrendt S."/>
            <person name="Looney B.P."/>
            <person name="Miyauchi S."/>
            <person name="Morin E."/>
            <person name="Drula E."/>
            <person name="Courty P.E."/>
            <person name="Chicoki N."/>
            <person name="Fauchery L."/>
            <person name="Kohler A."/>
            <person name="Kuo A."/>
            <person name="Labutti K."/>
            <person name="Pangilinan J."/>
            <person name="Lipzen A."/>
            <person name="Riley R."/>
            <person name="Andreopoulos W."/>
            <person name="He G."/>
            <person name="Johnson J."/>
            <person name="Barry K.W."/>
            <person name="Grigoriev I.V."/>
            <person name="Nagy L."/>
            <person name="Hibbett D."/>
            <person name="Henrissat B."/>
            <person name="Matheny P.B."/>
            <person name="Labbe J."/>
            <person name="Martin F."/>
        </authorList>
    </citation>
    <scope>NUCLEOTIDE SEQUENCE</scope>
    <source>
        <strain evidence="1">FP105234-sp</strain>
    </source>
</reference>